<reference evidence="8" key="1">
    <citation type="submission" date="2010-10" db="EMBL/GenBank/DDBJ databases">
        <authorList>
            <consortium name="US DOE Joint Genome Institute (JGI-PGF)"/>
            <person name="Lucas S."/>
            <person name="Copeland A."/>
            <person name="Lapidus A."/>
            <person name="Bruce D."/>
            <person name="Goodwin L."/>
            <person name="Pitluck S."/>
            <person name="Kyrpides N."/>
            <person name="Mavromatis K."/>
            <person name="Detter J.C."/>
            <person name="Han C."/>
            <person name="Land M."/>
            <person name="Hauser L."/>
            <person name="Markowitz V."/>
            <person name="Cheng J.-F."/>
            <person name="Hugenholtz P."/>
            <person name="Woyke T."/>
            <person name="Wu D."/>
            <person name="Pukall R."/>
            <person name="Wahrenburg C."/>
            <person name="Brambilla E."/>
            <person name="Klenk H.-P."/>
            <person name="Eisen J.A."/>
        </authorList>
    </citation>
    <scope>NUCLEOTIDE SEQUENCE [LARGE SCALE GENOMIC DNA]</scope>
    <source>
        <strain evidence="8">DSM 13965</strain>
    </source>
</reference>
<dbReference type="STRING" id="867903.ThesuDRAFT_00291"/>
<dbReference type="HOGENOM" id="CLU_011106_1_0_9"/>
<evidence type="ECO:0000256" key="2">
    <source>
        <dbReference type="ARBA" id="ARBA00022741"/>
    </source>
</evidence>
<feature type="compositionally biased region" description="Gly residues" evidence="6">
    <location>
        <begin position="233"/>
        <end position="247"/>
    </location>
</feature>
<accession>K6PYT3</accession>
<dbReference type="GO" id="GO:0005737">
    <property type="term" value="C:cytoplasm"/>
    <property type="evidence" value="ECO:0007669"/>
    <property type="project" value="UniProtKB-SubCell"/>
</dbReference>
<dbReference type="PANTHER" id="PTHR45782">
    <property type="entry name" value="MITOCHONDRIAL RIBOSOME-ASSOCIATED GTPASE 1"/>
    <property type="match status" value="1"/>
</dbReference>
<dbReference type="Gene3D" id="3.40.50.300">
    <property type="entry name" value="P-loop containing nucleotide triphosphate hydrolases"/>
    <property type="match status" value="1"/>
</dbReference>
<dbReference type="OrthoDB" id="9779790at2"/>
<dbReference type="CDD" id="cd01856">
    <property type="entry name" value="YlqF"/>
    <property type="match status" value="1"/>
</dbReference>
<dbReference type="InterPro" id="IPR027417">
    <property type="entry name" value="P-loop_NTPase"/>
</dbReference>
<evidence type="ECO:0000313" key="9">
    <source>
        <dbReference type="Proteomes" id="UP000005710"/>
    </source>
</evidence>
<keyword evidence="3 4" id="KW-0342">GTP-binding</keyword>
<feature type="region of interest" description="Disordered" evidence="6">
    <location>
        <begin position="218"/>
        <end position="265"/>
    </location>
</feature>
<dbReference type="Pfam" id="PF01926">
    <property type="entry name" value="MMR_HSR1"/>
    <property type="match status" value="1"/>
</dbReference>
<organism evidence="8 9">
    <name type="scientific">Thermaerobacter subterraneus DSM 13965</name>
    <dbReference type="NCBI Taxonomy" id="867903"/>
    <lineage>
        <taxon>Bacteria</taxon>
        <taxon>Bacillati</taxon>
        <taxon>Bacillota</taxon>
        <taxon>Clostridia</taxon>
        <taxon>Eubacteriales</taxon>
        <taxon>Clostridiales Family XVII. Incertae Sedis</taxon>
        <taxon>Thermaerobacter</taxon>
    </lineage>
</organism>
<comment type="caution">
    <text evidence="8">The sequence shown here is derived from an EMBL/GenBank/DDBJ whole genome shotgun (WGS) entry which is preliminary data.</text>
</comment>
<dbReference type="Proteomes" id="UP000005710">
    <property type="component" value="Unassembled WGS sequence"/>
</dbReference>
<gene>
    <name evidence="8" type="ORF">ThesuDRAFT_00291</name>
</gene>
<dbReference type="GO" id="GO:0003924">
    <property type="term" value="F:GTPase activity"/>
    <property type="evidence" value="ECO:0007669"/>
    <property type="project" value="TreeGrafter"/>
</dbReference>
<keyword evidence="4" id="KW-0963">Cytoplasm</keyword>
<keyword evidence="9" id="KW-1185">Reference proteome</keyword>
<name>K6PYT3_9FIRM</name>
<dbReference type="AlphaFoldDB" id="K6PYT3"/>
<dbReference type="PRINTS" id="PR00326">
    <property type="entry name" value="GTP1OBG"/>
</dbReference>
<proteinExistence type="inferred from homology"/>
<dbReference type="SUPFAM" id="SSF52540">
    <property type="entry name" value="P-loop containing nucleoside triphosphate hydrolases"/>
    <property type="match status" value="1"/>
</dbReference>
<evidence type="ECO:0000256" key="5">
    <source>
        <dbReference type="PIRSR" id="PIRSR006230-1"/>
    </source>
</evidence>
<dbReference type="InterPro" id="IPR023179">
    <property type="entry name" value="GTP-bd_ortho_bundle_sf"/>
</dbReference>
<dbReference type="PANTHER" id="PTHR45782:SF4">
    <property type="entry name" value="MITOCHONDRIAL RIBOSOME-ASSOCIATED GTPASE 1"/>
    <property type="match status" value="1"/>
</dbReference>
<feature type="binding site" evidence="5">
    <location>
        <begin position="120"/>
        <end position="125"/>
    </location>
    <ligand>
        <name>GTP</name>
        <dbReference type="ChEBI" id="CHEBI:37565"/>
    </ligand>
</feature>
<protein>
    <recommendedName>
        <fullName evidence="1 4">Ribosome biogenesis GTPase A</fullName>
    </recommendedName>
</protein>
<evidence type="ECO:0000259" key="7">
    <source>
        <dbReference type="Pfam" id="PF01926"/>
    </source>
</evidence>
<dbReference type="eggNOG" id="COG1161">
    <property type="taxonomic scope" value="Bacteria"/>
</dbReference>
<dbReference type="EMBL" id="AENY02000005">
    <property type="protein sequence ID" value="EKP93694.1"/>
    <property type="molecule type" value="Genomic_DNA"/>
</dbReference>
<evidence type="ECO:0000256" key="6">
    <source>
        <dbReference type="SAM" id="MobiDB-lite"/>
    </source>
</evidence>
<sequence>MAEGGALKGHMARALRQVRRYLEAVDAVVEVADARAPFTSRSPQLAALMEGRLHLLVLSRGDLADPATTRAWVDWFSSQGIEPYVGEGPGDARLVSRLRRRLARAPAAFKPRVLVAGLPNVGKSTLLNSLAGRRRARVGAQPGVTRGKQWVDLGSFWLMDTPGVLPPHLGGTRRLVLGALGLVGPELAGPEEIAAFLLKRLGGAPAFRQALGRWGVEGPRLPAGVPGQEPLGPGQGGEPPGAAHGPGPGQPAAGRPPAGGGAAGADGRALAQVVLEQVARQRGLLGPGGQPDIHRAAAVLVAAFRAGELGRFSLEHPRMLAGPGQGA</sequence>
<feature type="domain" description="G" evidence="7">
    <location>
        <begin position="112"/>
        <end position="166"/>
    </location>
</feature>
<comment type="subcellular location">
    <subcellularLocation>
        <location evidence="4">Cytoplasm</location>
    </subcellularLocation>
</comment>
<dbReference type="RefSeq" id="WP_006904987.1">
    <property type="nucleotide sequence ID" value="NZ_JH976536.1"/>
</dbReference>
<feature type="binding site" evidence="5">
    <location>
        <position position="163"/>
    </location>
    <ligand>
        <name>GTP</name>
        <dbReference type="ChEBI" id="CHEBI:37565"/>
    </ligand>
</feature>
<dbReference type="PIRSF" id="PIRSF006230">
    <property type="entry name" value="MG442"/>
    <property type="match status" value="1"/>
</dbReference>
<evidence type="ECO:0000256" key="1">
    <source>
        <dbReference type="ARBA" id="ARBA00014898"/>
    </source>
</evidence>
<evidence type="ECO:0000256" key="3">
    <source>
        <dbReference type="ARBA" id="ARBA00023134"/>
    </source>
</evidence>
<comment type="function">
    <text evidence="4">Required for a late step of 50S ribosomal subunit assembly. Has GTPase activity.</text>
</comment>
<dbReference type="Gene3D" id="1.10.1580.10">
    <property type="match status" value="1"/>
</dbReference>
<comment type="similarity">
    <text evidence="4">Belongs to the TRAFAC class YlqF/YawG GTPase family. MTG1 subfamily.</text>
</comment>
<dbReference type="GO" id="GO:0006412">
    <property type="term" value="P:translation"/>
    <property type="evidence" value="ECO:0007669"/>
    <property type="project" value="TreeGrafter"/>
</dbReference>
<reference evidence="8" key="2">
    <citation type="submission" date="2012-10" db="EMBL/GenBank/DDBJ databases">
        <title>Improved high-quality draft of Thermaerobacter subterraneus C21, DSM 13965.</title>
        <authorList>
            <consortium name="DOE Joint Genome Institute"/>
            <person name="Eisen J."/>
            <person name="Huntemann M."/>
            <person name="Wei C.-L."/>
            <person name="Han J."/>
            <person name="Detter J.C."/>
            <person name="Han C."/>
            <person name="Tapia R."/>
            <person name="Chen A."/>
            <person name="Kyrpides N."/>
            <person name="Mavromatis K."/>
            <person name="Markowitz V."/>
            <person name="Szeto E."/>
            <person name="Ivanova N."/>
            <person name="Mikhailova N."/>
            <person name="Ovchinnikova G."/>
            <person name="Pagani I."/>
            <person name="Pati A."/>
            <person name="Goodwin L."/>
            <person name="Nordberg H.P."/>
            <person name="Cantor M.N."/>
            <person name="Hua S.X."/>
            <person name="Woyke T."/>
            <person name="Eisen J."/>
            <person name="Klenk H.-P."/>
        </authorList>
    </citation>
    <scope>NUCLEOTIDE SEQUENCE [LARGE SCALE GENOMIC DNA]</scope>
    <source>
        <strain evidence="8">DSM 13965</strain>
    </source>
</reference>
<keyword evidence="2 4" id="KW-0547">Nucleotide-binding</keyword>
<evidence type="ECO:0000313" key="8">
    <source>
        <dbReference type="EMBL" id="EKP93694.1"/>
    </source>
</evidence>
<dbReference type="InterPro" id="IPR016478">
    <property type="entry name" value="GTPase_MTG1"/>
</dbReference>
<dbReference type="InterPro" id="IPR006073">
    <property type="entry name" value="GTP-bd"/>
</dbReference>
<dbReference type="GO" id="GO:0005525">
    <property type="term" value="F:GTP binding"/>
    <property type="evidence" value="ECO:0007669"/>
    <property type="project" value="UniProtKB-KW"/>
</dbReference>
<evidence type="ECO:0000256" key="4">
    <source>
        <dbReference type="PIRNR" id="PIRNR006230"/>
    </source>
</evidence>